<keyword evidence="1" id="KW-0472">Membrane</keyword>
<name>A0A183I2M8_9BILA</name>
<keyword evidence="1" id="KW-1133">Transmembrane helix</keyword>
<evidence type="ECO:0000256" key="1">
    <source>
        <dbReference type="SAM" id="Phobius"/>
    </source>
</evidence>
<sequence length="209" mass="24426">MSEEEVGRMKSARRRIFGQYRDVIIDDILEWKQILLNLLFKWRIGNYLWMIIAIGIFHLKLLYAITYPLHSFVIKELKNTICFNGEERQPHFSLYKAAMIFVALSVFWHCFTWPNPMSALQWNFSVRPQFLVAKSHSAPQIISTSCLDQMETKSQSETVQCKMNGKADLGIDMRLKKIILDSILTVYETIIHSLWLASEFAANLLDEFI</sequence>
<proteinExistence type="predicted"/>
<dbReference type="OrthoDB" id="5815925at2759"/>
<evidence type="ECO:0000313" key="5">
    <source>
        <dbReference type="WBParaSite" id="OFLC_0001399101-mRNA-1"/>
    </source>
</evidence>
<protein>
    <submittedName>
        <fullName evidence="2 5">Uncharacterized protein</fullName>
    </submittedName>
</protein>
<dbReference type="EMBL" id="KZ270065">
    <property type="protein sequence ID" value="OZC06749.1"/>
    <property type="molecule type" value="Genomic_DNA"/>
</dbReference>
<dbReference type="EMBL" id="KZ270084">
    <property type="protein sequence ID" value="OZC06600.1"/>
    <property type="molecule type" value="Genomic_DNA"/>
</dbReference>
<feature type="transmembrane region" description="Helical" evidence="1">
    <location>
        <begin position="47"/>
        <end position="69"/>
    </location>
</feature>
<keyword evidence="4" id="KW-1185">Reference proteome</keyword>
<dbReference type="Proteomes" id="UP000242913">
    <property type="component" value="Unassembled WGS sequence"/>
</dbReference>
<organism evidence="5">
    <name type="scientific">Onchocerca flexuosa</name>
    <dbReference type="NCBI Taxonomy" id="387005"/>
    <lineage>
        <taxon>Eukaryota</taxon>
        <taxon>Metazoa</taxon>
        <taxon>Ecdysozoa</taxon>
        <taxon>Nematoda</taxon>
        <taxon>Chromadorea</taxon>
        <taxon>Rhabditida</taxon>
        <taxon>Spirurina</taxon>
        <taxon>Spiruromorpha</taxon>
        <taxon>Filarioidea</taxon>
        <taxon>Onchocercidae</taxon>
        <taxon>Onchocerca</taxon>
    </lineage>
</organism>
<evidence type="ECO:0000313" key="3">
    <source>
        <dbReference type="EMBL" id="OZC06749.1"/>
    </source>
</evidence>
<dbReference type="AlphaFoldDB" id="A0A183I2M8"/>
<evidence type="ECO:0000313" key="2">
    <source>
        <dbReference type="EMBL" id="OZC06600.1"/>
    </source>
</evidence>
<dbReference type="WBParaSite" id="OFLC_0001399101-mRNA-1">
    <property type="protein sequence ID" value="OFLC_0001399101-mRNA-1"/>
    <property type="gene ID" value="OFLC_0001399101"/>
</dbReference>
<evidence type="ECO:0000313" key="4">
    <source>
        <dbReference type="Proteomes" id="UP000242913"/>
    </source>
</evidence>
<accession>A0A183I2M8</accession>
<reference evidence="5" key="2">
    <citation type="submission" date="2016-06" db="UniProtKB">
        <authorList>
            <consortium name="WormBaseParasite"/>
        </authorList>
    </citation>
    <scope>IDENTIFICATION</scope>
</reference>
<reference evidence="2 4" key="1">
    <citation type="submission" date="2015-12" db="EMBL/GenBank/DDBJ databases">
        <title>Draft genome of the nematode, Onchocerca flexuosa.</title>
        <authorList>
            <person name="Mitreva M."/>
        </authorList>
    </citation>
    <scope>NUCLEOTIDE SEQUENCE [LARGE SCALE GENOMIC DNA]</scope>
    <source>
        <strain evidence="2">Red Deer</strain>
    </source>
</reference>
<keyword evidence="1" id="KW-0812">Transmembrane</keyword>
<gene>
    <name evidence="3" type="ORF">X798_06253</name>
    <name evidence="2" type="ORF">X798_06400</name>
</gene>